<evidence type="ECO:0000256" key="1">
    <source>
        <dbReference type="SAM" id="Phobius"/>
    </source>
</evidence>
<keyword evidence="1" id="KW-1133">Transmembrane helix</keyword>
<feature type="transmembrane region" description="Helical" evidence="1">
    <location>
        <begin position="12"/>
        <end position="35"/>
    </location>
</feature>
<reference evidence="4" key="1">
    <citation type="journal article" date="2019" name="Int. J. Syst. Evol. Microbiol.">
        <title>The Global Catalogue of Microorganisms (GCM) 10K type strain sequencing project: providing services to taxonomists for standard genome sequencing and annotation.</title>
        <authorList>
            <consortium name="The Broad Institute Genomics Platform"/>
            <consortium name="The Broad Institute Genome Sequencing Center for Infectious Disease"/>
            <person name="Wu L."/>
            <person name="Ma J."/>
        </authorList>
    </citation>
    <scope>NUCLEOTIDE SEQUENCE [LARGE SCALE GENOMIC DNA]</scope>
    <source>
        <strain evidence="4">CGMCC 4.1467</strain>
    </source>
</reference>
<keyword evidence="4" id="KW-1185">Reference proteome</keyword>
<proteinExistence type="predicted"/>
<name>A0ABW2L1M6_9BACT</name>
<dbReference type="InterPro" id="IPR019886">
    <property type="entry name" value="Na_symporter_ssu"/>
</dbReference>
<accession>A0ABW2L1M6</accession>
<evidence type="ECO:0000259" key="2">
    <source>
        <dbReference type="Pfam" id="PF13937"/>
    </source>
</evidence>
<protein>
    <submittedName>
        <fullName evidence="3">DUF4212 domain-containing protein</fullName>
    </submittedName>
</protein>
<keyword evidence="1" id="KW-0472">Membrane</keyword>
<gene>
    <name evidence="3" type="ORF">ACFQY0_03415</name>
</gene>
<dbReference type="NCBIfam" id="TIGR03647">
    <property type="entry name" value="Na_symport_sm"/>
    <property type="match status" value="1"/>
</dbReference>
<dbReference type="PROSITE" id="PS51257">
    <property type="entry name" value="PROKAR_LIPOPROTEIN"/>
    <property type="match status" value="1"/>
</dbReference>
<dbReference type="Pfam" id="PF13937">
    <property type="entry name" value="DUF4212"/>
    <property type="match status" value="1"/>
</dbReference>
<evidence type="ECO:0000313" key="4">
    <source>
        <dbReference type="Proteomes" id="UP001596472"/>
    </source>
</evidence>
<comment type="caution">
    <text evidence="3">The sequence shown here is derived from an EMBL/GenBank/DDBJ whole genome shotgun (WGS) entry which is preliminary data.</text>
</comment>
<keyword evidence="1" id="KW-0812">Transmembrane</keyword>
<feature type="transmembrane region" description="Helical" evidence="1">
    <location>
        <begin position="55"/>
        <end position="74"/>
    </location>
</feature>
<feature type="domain" description="Sodium symporter small subunit" evidence="2">
    <location>
        <begin position="9"/>
        <end position="84"/>
    </location>
</feature>
<dbReference type="EMBL" id="JBHTBS010000001">
    <property type="protein sequence ID" value="MFC7336213.1"/>
    <property type="molecule type" value="Genomic_DNA"/>
</dbReference>
<evidence type="ECO:0000313" key="3">
    <source>
        <dbReference type="EMBL" id="MFC7336213.1"/>
    </source>
</evidence>
<sequence>MKIDHPIAHRRACLRIVLGLLVVWFAVSFGCGILFRDWLDANAPSIGHAPFGFWMAQQGSIISFIVLLVVYAILMNRLDAKHGYSESK</sequence>
<dbReference type="RefSeq" id="WP_379709102.1">
    <property type="nucleotide sequence ID" value="NZ_JBHTBS010000001.1"/>
</dbReference>
<organism evidence="3 4">
    <name type="scientific">Haloferula chungangensis</name>
    <dbReference type="NCBI Taxonomy" id="1048331"/>
    <lineage>
        <taxon>Bacteria</taxon>
        <taxon>Pseudomonadati</taxon>
        <taxon>Verrucomicrobiota</taxon>
        <taxon>Verrucomicrobiia</taxon>
        <taxon>Verrucomicrobiales</taxon>
        <taxon>Verrucomicrobiaceae</taxon>
        <taxon>Haloferula</taxon>
    </lineage>
</organism>
<dbReference type="Proteomes" id="UP001596472">
    <property type="component" value="Unassembled WGS sequence"/>
</dbReference>